<evidence type="ECO:0000256" key="5">
    <source>
        <dbReference type="ARBA" id="ARBA00022842"/>
    </source>
</evidence>
<evidence type="ECO:0000256" key="1">
    <source>
        <dbReference type="ARBA" id="ARBA00001946"/>
    </source>
</evidence>
<dbReference type="CDD" id="cd00685">
    <property type="entry name" value="Trans_IPPS_HT"/>
    <property type="match status" value="1"/>
</dbReference>
<proteinExistence type="inferred from homology"/>
<dbReference type="PANTHER" id="PTHR12001">
    <property type="entry name" value="GERANYLGERANYL PYROPHOSPHATE SYNTHASE"/>
    <property type="match status" value="1"/>
</dbReference>
<organism evidence="7 8">
    <name type="scientific">Thermosipho melanesiensis</name>
    <dbReference type="NCBI Taxonomy" id="46541"/>
    <lineage>
        <taxon>Bacteria</taxon>
        <taxon>Thermotogati</taxon>
        <taxon>Thermotogota</taxon>
        <taxon>Thermotogae</taxon>
        <taxon>Thermotogales</taxon>
        <taxon>Fervidobacteriaceae</taxon>
        <taxon>Thermosipho</taxon>
    </lineage>
</organism>
<protein>
    <submittedName>
        <fullName evidence="7">Polyprenyl synthetase</fullName>
    </submittedName>
</protein>
<evidence type="ECO:0000256" key="3">
    <source>
        <dbReference type="ARBA" id="ARBA00022679"/>
    </source>
</evidence>
<dbReference type="RefSeq" id="WP_012057569.1">
    <property type="nucleotide sequence ID" value="NZ_CP007389.1"/>
</dbReference>
<evidence type="ECO:0000313" key="7">
    <source>
        <dbReference type="EMBL" id="APT74294.1"/>
    </source>
</evidence>
<dbReference type="PANTHER" id="PTHR12001:SF85">
    <property type="entry name" value="SHORT CHAIN ISOPRENYL DIPHOSPHATE SYNTHASE"/>
    <property type="match status" value="1"/>
</dbReference>
<comment type="cofactor">
    <cofactor evidence="1">
        <name>Mg(2+)</name>
        <dbReference type="ChEBI" id="CHEBI:18420"/>
    </cofactor>
</comment>
<evidence type="ECO:0000256" key="6">
    <source>
        <dbReference type="RuleBase" id="RU004466"/>
    </source>
</evidence>
<dbReference type="Pfam" id="PF00348">
    <property type="entry name" value="polyprenyl_synt"/>
    <property type="match status" value="1"/>
</dbReference>
<keyword evidence="4" id="KW-0479">Metal-binding</keyword>
<gene>
    <name evidence="7" type="ORF">BW47_07225</name>
</gene>
<evidence type="ECO:0000256" key="4">
    <source>
        <dbReference type="ARBA" id="ARBA00022723"/>
    </source>
</evidence>
<dbReference type="InterPro" id="IPR033749">
    <property type="entry name" value="Polyprenyl_synt_CS"/>
</dbReference>
<keyword evidence="5" id="KW-0460">Magnesium</keyword>
<dbReference type="InterPro" id="IPR000092">
    <property type="entry name" value="Polyprenyl_synt"/>
</dbReference>
<evidence type="ECO:0000256" key="2">
    <source>
        <dbReference type="ARBA" id="ARBA00006706"/>
    </source>
</evidence>
<sequence>MIFEEFRIKHVKKIDEAIGKVIDENSLNSPVGNLVEELKKFCLRPGKRIRPLLFILGVEGFGGKVDETVYKIAATIEIMHSFLLIHDDIMDQSELRRGQPSMHNLLANKFKDRSFNPKIGEDLALVLGDILFFIGLRVLSRLNIPYFFLEKFSECYINTGYGQILDVIYSMNRNYVRSEKISLEISKLKTAYYTFFYPFYLGTVFTGGNVGRKLIEDIMIPAGIAFQIRDDIISTFDEKSGKSNLSDILEGKVTALIDFGEYDEKFFEIYFKPEKTIEEINYIIECMKKSGAIESAKKVMEELIKKAFKNLEKINFERKDVLKDLIDRLRRD</sequence>
<dbReference type="EMBL" id="CP007389">
    <property type="protein sequence ID" value="APT74294.1"/>
    <property type="molecule type" value="Genomic_DNA"/>
</dbReference>
<keyword evidence="8" id="KW-1185">Reference proteome</keyword>
<dbReference type="SUPFAM" id="SSF48576">
    <property type="entry name" value="Terpenoid synthases"/>
    <property type="match status" value="1"/>
</dbReference>
<dbReference type="SFLD" id="SFLDS00005">
    <property type="entry name" value="Isoprenoid_Synthase_Type_I"/>
    <property type="match status" value="1"/>
</dbReference>
<comment type="similarity">
    <text evidence="2 6">Belongs to the FPP/GGPP synthase family.</text>
</comment>
<dbReference type="PROSITE" id="PS00723">
    <property type="entry name" value="POLYPRENYL_SYNTHASE_1"/>
    <property type="match status" value="1"/>
</dbReference>
<dbReference type="InterPro" id="IPR008949">
    <property type="entry name" value="Isoprenoid_synthase_dom_sf"/>
</dbReference>
<keyword evidence="3 6" id="KW-0808">Transferase</keyword>
<dbReference type="Proteomes" id="UP000185490">
    <property type="component" value="Chromosome"/>
</dbReference>
<evidence type="ECO:0000313" key="8">
    <source>
        <dbReference type="Proteomes" id="UP000185490"/>
    </source>
</evidence>
<name>A0ABM6GFW8_9BACT</name>
<reference evidence="7 8" key="1">
    <citation type="submission" date="2014-02" db="EMBL/GenBank/DDBJ databases">
        <title>Diversity of Thermotogales isolates from hydrothermal vents.</title>
        <authorList>
            <person name="Haverkamp T.H.A."/>
            <person name="Lossouarn J."/>
            <person name="Geslin C."/>
            <person name="Nesbo C.L."/>
        </authorList>
    </citation>
    <scope>NUCLEOTIDE SEQUENCE [LARGE SCALE GENOMIC DNA]</scope>
    <source>
        <strain evidence="7 8">431</strain>
    </source>
</reference>
<dbReference type="Gene3D" id="1.10.600.10">
    <property type="entry name" value="Farnesyl Diphosphate Synthase"/>
    <property type="match status" value="1"/>
</dbReference>
<accession>A0ABM6GFW8</accession>